<evidence type="ECO:0000313" key="2">
    <source>
        <dbReference type="EMBL" id="WPU65060.1"/>
    </source>
</evidence>
<keyword evidence="1" id="KW-0732">Signal</keyword>
<name>A0AAX4HPC9_9BACT</name>
<evidence type="ECO:0000256" key="1">
    <source>
        <dbReference type="SAM" id="SignalP"/>
    </source>
</evidence>
<proteinExistence type="predicted"/>
<reference evidence="2 3" key="1">
    <citation type="submission" date="2023-11" db="EMBL/GenBank/DDBJ databases">
        <title>Peredibacter starrii A3.12.</title>
        <authorList>
            <person name="Mitchell R.J."/>
        </authorList>
    </citation>
    <scope>NUCLEOTIDE SEQUENCE [LARGE SCALE GENOMIC DNA]</scope>
    <source>
        <strain evidence="2 3">A3.12</strain>
    </source>
</reference>
<dbReference type="KEGG" id="psti:SOO65_20395"/>
<accession>A0AAX4HPC9</accession>
<keyword evidence="3" id="KW-1185">Reference proteome</keyword>
<organism evidence="2 3">
    <name type="scientific">Peredibacter starrii</name>
    <dbReference type="NCBI Taxonomy" id="28202"/>
    <lineage>
        <taxon>Bacteria</taxon>
        <taxon>Pseudomonadati</taxon>
        <taxon>Bdellovibrionota</taxon>
        <taxon>Bacteriovoracia</taxon>
        <taxon>Bacteriovoracales</taxon>
        <taxon>Bacteriovoracaceae</taxon>
        <taxon>Peredibacter</taxon>
    </lineage>
</organism>
<dbReference type="Proteomes" id="UP001324634">
    <property type="component" value="Chromosome"/>
</dbReference>
<sequence>MKFLFALLSLILTSGVFAQDNQQRDAEAIAQLMKVTKYLADSDLRCAKATDCKLIPVGARACGGPSGYMITSQLNANMTELEYLAAQTEAKQAAFNRNYNIMSICSLIMPPELKCIASYCR</sequence>
<dbReference type="EMBL" id="CP139487">
    <property type="protein sequence ID" value="WPU65060.1"/>
    <property type="molecule type" value="Genomic_DNA"/>
</dbReference>
<dbReference type="AlphaFoldDB" id="A0AAX4HPC9"/>
<protein>
    <submittedName>
        <fullName evidence="2">Uncharacterized protein</fullName>
    </submittedName>
</protein>
<dbReference type="RefSeq" id="WP_321395043.1">
    <property type="nucleotide sequence ID" value="NZ_CP139487.1"/>
</dbReference>
<gene>
    <name evidence="2" type="ORF">SOO65_20395</name>
</gene>
<evidence type="ECO:0000313" key="3">
    <source>
        <dbReference type="Proteomes" id="UP001324634"/>
    </source>
</evidence>
<feature type="signal peptide" evidence="1">
    <location>
        <begin position="1"/>
        <end position="18"/>
    </location>
</feature>
<feature type="chain" id="PRO_5043892713" evidence="1">
    <location>
        <begin position="19"/>
        <end position="121"/>
    </location>
</feature>